<proteinExistence type="predicted"/>
<evidence type="ECO:0000256" key="1">
    <source>
        <dbReference type="SAM" id="MobiDB-lite"/>
    </source>
</evidence>
<dbReference type="Ensembl" id="ENSLLET00000004332.1">
    <property type="protein sequence ID" value="ENSLLEP00000004138.1"/>
    <property type="gene ID" value="ENSLLEG00000002673.1"/>
</dbReference>
<protein>
    <submittedName>
        <fullName evidence="2">Uncharacterized protein</fullName>
    </submittedName>
</protein>
<name>A0A8C5LYT8_9ANUR</name>
<organism evidence="2 3">
    <name type="scientific">Leptobrachium leishanense</name>
    <name type="common">Leishan spiny toad</name>
    <dbReference type="NCBI Taxonomy" id="445787"/>
    <lineage>
        <taxon>Eukaryota</taxon>
        <taxon>Metazoa</taxon>
        <taxon>Chordata</taxon>
        <taxon>Craniata</taxon>
        <taxon>Vertebrata</taxon>
        <taxon>Euteleostomi</taxon>
        <taxon>Amphibia</taxon>
        <taxon>Batrachia</taxon>
        <taxon>Anura</taxon>
        <taxon>Pelobatoidea</taxon>
        <taxon>Megophryidae</taxon>
        <taxon>Leptobrachium</taxon>
    </lineage>
</organism>
<keyword evidence="3" id="KW-1185">Reference proteome</keyword>
<sequence>ASANHRTDGLTNSFYRHPKAGGQEDSELSLWTCGNHQGYCRRYCFTHESFVGAFGCPRKFR</sequence>
<evidence type="ECO:0000313" key="2">
    <source>
        <dbReference type="Ensembl" id="ENSLLEP00000004138.1"/>
    </source>
</evidence>
<dbReference type="AlphaFoldDB" id="A0A8C5LYT8"/>
<evidence type="ECO:0000313" key="3">
    <source>
        <dbReference type="Proteomes" id="UP000694569"/>
    </source>
</evidence>
<dbReference type="Proteomes" id="UP000694569">
    <property type="component" value="Unplaced"/>
</dbReference>
<accession>A0A8C5LYT8</accession>
<feature type="region of interest" description="Disordered" evidence="1">
    <location>
        <begin position="1"/>
        <end position="25"/>
    </location>
</feature>
<reference evidence="2" key="2">
    <citation type="submission" date="2025-09" db="UniProtKB">
        <authorList>
            <consortium name="Ensembl"/>
        </authorList>
    </citation>
    <scope>IDENTIFICATION</scope>
</reference>
<reference evidence="2" key="1">
    <citation type="submission" date="2025-08" db="UniProtKB">
        <authorList>
            <consortium name="Ensembl"/>
        </authorList>
    </citation>
    <scope>IDENTIFICATION</scope>
</reference>